<evidence type="ECO:0008006" key="4">
    <source>
        <dbReference type="Google" id="ProtNLM"/>
    </source>
</evidence>
<gene>
    <name evidence="2" type="ORF">Q9L58_005658</name>
</gene>
<feature type="coiled-coil region" evidence="1">
    <location>
        <begin position="165"/>
        <end position="197"/>
    </location>
</feature>
<evidence type="ECO:0000313" key="3">
    <source>
        <dbReference type="Proteomes" id="UP001447188"/>
    </source>
</evidence>
<keyword evidence="3" id="KW-1185">Reference proteome</keyword>
<proteinExistence type="predicted"/>
<dbReference type="Proteomes" id="UP001447188">
    <property type="component" value="Unassembled WGS sequence"/>
</dbReference>
<organism evidence="2 3">
    <name type="scientific">Discina gigas</name>
    <dbReference type="NCBI Taxonomy" id="1032678"/>
    <lineage>
        <taxon>Eukaryota</taxon>
        <taxon>Fungi</taxon>
        <taxon>Dikarya</taxon>
        <taxon>Ascomycota</taxon>
        <taxon>Pezizomycotina</taxon>
        <taxon>Pezizomycetes</taxon>
        <taxon>Pezizales</taxon>
        <taxon>Discinaceae</taxon>
        <taxon>Discina</taxon>
    </lineage>
</organism>
<accession>A0ABR3GHH5</accession>
<dbReference type="EMBL" id="JBBBZM010000071">
    <property type="protein sequence ID" value="KAL0635360.1"/>
    <property type="molecule type" value="Genomic_DNA"/>
</dbReference>
<sequence>MSIQIIRCVRRVGIPLQFRFPTPRTVHYATPLLPRHGVLLFRWSELSRPLSSTRKLTKEARGVHDEWVDRGVPDVYKWNKRMDKLAEQSKTDLRVIGEWARLLEEGVAAKLPNIEDTLIRHAELSPNLAKYMGEVQADYMSTNPSEDRKYGVCEEGIEGLTAEEVESLRIKEQEEECKLEDVAREELENELQREQGNVKRNTMGRRF</sequence>
<reference evidence="2 3" key="1">
    <citation type="submission" date="2024-02" db="EMBL/GenBank/DDBJ databases">
        <title>Discinaceae phylogenomics.</title>
        <authorList>
            <person name="Dirks A.C."/>
            <person name="James T.Y."/>
        </authorList>
    </citation>
    <scope>NUCLEOTIDE SEQUENCE [LARGE SCALE GENOMIC DNA]</scope>
    <source>
        <strain evidence="2 3">ACD0624</strain>
    </source>
</reference>
<protein>
    <recommendedName>
        <fullName evidence="4">ATP synthase subunit d, mitochondrial</fullName>
    </recommendedName>
</protein>
<evidence type="ECO:0000256" key="1">
    <source>
        <dbReference type="SAM" id="Coils"/>
    </source>
</evidence>
<comment type="caution">
    <text evidence="2">The sequence shown here is derived from an EMBL/GenBank/DDBJ whole genome shotgun (WGS) entry which is preliminary data.</text>
</comment>
<name>A0ABR3GHH5_9PEZI</name>
<evidence type="ECO:0000313" key="2">
    <source>
        <dbReference type="EMBL" id="KAL0635360.1"/>
    </source>
</evidence>
<keyword evidence="1" id="KW-0175">Coiled coil</keyword>